<keyword evidence="2" id="KW-0812">Transmembrane</keyword>
<proteinExistence type="evidence at transcript level"/>
<evidence type="ECO:0008006" key="4">
    <source>
        <dbReference type="Google" id="ProtNLM"/>
    </source>
</evidence>
<dbReference type="EMBL" id="EF083046">
    <property type="protein sequence ID" value="ABK22397.1"/>
    <property type="molecule type" value="mRNA"/>
</dbReference>
<name>A9NP36_PICSI</name>
<sequence length="245" mass="27585">MAKGQNSEEDKECHLISTSIPGIGIHVFVPMMLVSLALIVRHWETVREALLSSIPICCFSQDGLRRFDSVFWLFLCNIIIVVLSIKSGLLCVSSSTDQYGDSSSFVKEIETCPKQQNALERTGTEIRQAPGKIEWTNSRSVTVILAKQKQPSAQRTHSDINDIRGSEQGRGQDDFDMKESSDINDIRGSEQGRGQNDFDMKESMAQDQALVEYEAKVTVDGSDDELRRRFDDFIAHVRHQIHSAY</sequence>
<keyword evidence="2" id="KW-1133">Transmembrane helix</keyword>
<feature type="transmembrane region" description="Helical" evidence="2">
    <location>
        <begin position="70"/>
        <end position="89"/>
    </location>
</feature>
<feature type="transmembrane region" description="Helical" evidence="2">
    <location>
        <begin position="20"/>
        <end position="40"/>
    </location>
</feature>
<protein>
    <recommendedName>
        <fullName evidence="4">DUF4408 domain-containing protein</fullName>
    </recommendedName>
</protein>
<organism evidence="3">
    <name type="scientific">Picea sitchensis</name>
    <name type="common">Sitka spruce</name>
    <name type="synonym">Pinus sitchensis</name>
    <dbReference type="NCBI Taxonomy" id="3332"/>
    <lineage>
        <taxon>Eukaryota</taxon>
        <taxon>Viridiplantae</taxon>
        <taxon>Streptophyta</taxon>
        <taxon>Embryophyta</taxon>
        <taxon>Tracheophyta</taxon>
        <taxon>Spermatophyta</taxon>
        <taxon>Pinopsida</taxon>
        <taxon>Pinidae</taxon>
        <taxon>Conifers I</taxon>
        <taxon>Pinales</taxon>
        <taxon>Pinaceae</taxon>
        <taxon>Picea</taxon>
    </lineage>
</organism>
<feature type="region of interest" description="Disordered" evidence="1">
    <location>
        <begin position="147"/>
        <end position="197"/>
    </location>
</feature>
<dbReference type="AlphaFoldDB" id="A9NP36"/>
<feature type="compositionally biased region" description="Basic and acidic residues" evidence="1">
    <location>
        <begin position="156"/>
        <end position="197"/>
    </location>
</feature>
<evidence type="ECO:0000256" key="1">
    <source>
        <dbReference type="SAM" id="MobiDB-lite"/>
    </source>
</evidence>
<accession>A9NP36</accession>
<keyword evidence="2" id="KW-0472">Membrane</keyword>
<reference evidence="3" key="1">
    <citation type="journal article" date="2008" name="BMC Genomics">
        <title>A conifer genomics resource of 200,000 spruce (Picea spp.) ESTs and 6,464 high-quality, sequence-finished full-length cDNAs for Sitka spruce (Picea sitchensis).</title>
        <authorList>
            <person name="Ralph S.G."/>
            <person name="Chun H.J."/>
            <person name="Kolosova N."/>
            <person name="Cooper D."/>
            <person name="Oddy C."/>
            <person name="Ritland C.E."/>
            <person name="Kirkpatrick R."/>
            <person name="Moore R."/>
            <person name="Barber S."/>
            <person name="Holt R.A."/>
            <person name="Jones S.J."/>
            <person name="Marra M.A."/>
            <person name="Douglas C.J."/>
            <person name="Ritland K."/>
            <person name="Bohlmann J."/>
        </authorList>
    </citation>
    <scope>NUCLEOTIDE SEQUENCE</scope>
    <source>
        <tissue evidence="3">Green portion of the leader tissue</tissue>
    </source>
</reference>
<evidence type="ECO:0000313" key="3">
    <source>
        <dbReference type="EMBL" id="ABK22397.1"/>
    </source>
</evidence>
<evidence type="ECO:0000256" key="2">
    <source>
        <dbReference type="SAM" id="Phobius"/>
    </source>
</evidence>